<keyword evidence="3" id="KW-0808">Transferase</keyword>
<dbReference type="Gene3D" id="3.90.1150.10">
    <property type="entry name" value="Aspartate Aminotransferase, domain 1"/>
    <property type="match status" value="1"/>
</dbReference>
<dbReference type="AlphaFoldDB" id="A0AAW9RD45"/>
<dbReference type="InterPro" id="IPR015422">
    <property type="entry name" value="PyrdxlP-dep_Trfase_small"/>
</dbReference>
<evidence type="ECO:0000313" key="4">
    <source>
        <dbReference type="Proteomes" id="UP001359886"/>
    </source>
</evidence>
<dbReference type="RefSeq" id="WP_354695335.1">
    <property type="nucleotide sequence ID" value="NZ_JAZHOG010000006.1"/>
</dbReference>
<evidence type="ECO:0000259" key="2">
    <source>
        <dbReference type="Pfam" id="PF00266"/>
    </source>
</evidence>
<keyword evidence="4" id="KW-1185">Reference proteome</keyword>
<protein>
    <submittedName>
        <fullName evidence="3">Aminotransferase class V-fold PLP-dependent enzyme</fullName>
    </submittedName>
</protein>
<dbReference type="Pfam" id="PF00266">
    <property type="entry name" value="Aminotran_5"/>
    <property type="match status" value="1"/>
</dbReference>
<proteinExistence type="predicted"/>
<dbReference type="PANTHER" id="PTHR43586:SF15">
    <property type="entry name" value="BLR3095 PROTEIN"/>
    <property type="match status" value="1"/>
</dbReference>
<keyword evidence="1" id="KW-0663">Pyridoxal phosphate</keyword>
<dbReference type="Proteomes" id="UP001359886">
    <property type="component" value="Unassembled WGS sequence"/>
</dbReference>
<dbReference type="InterPro" id="IPR015424">
    <property type="entry name" value="PyrdxlP-dep_Trfase"/>
</dbReference>
<dbReference type="InterPro" id="IPR015421">
    <property type="entry name" value="PyrdxlP-dep_Trfase_major"/>
</dbReference>
<evidence type="ECO:0000256" key="1">
    <source>
        <dbReference type="ARBA" id="ARBA00022898"/>
    </source>
</evidence>
<comment type="caution">
    <text evidence="3">The sequence shown here is derived from an EMBL/GenBank/DDBJ whole genome shotgun (WGS) entry which is preliminary data.</text>
</comment>
<dbReference type="InterPro" id="IPR000192">
    <property type="entry name" value="Aminotrans_V_dom"/>
</dbReference>
<dbReference type="EMBL" id="JAZHOG010000006">
    <property type="protein sequence ID" value="MEJ8568012.1"/>
    <property type="molecule type" value="Genomic_DNA"/>
</dbReference>
<name>A0AAW9RD45_9GAMM</name>
<feature type="domain" description="Aminotransferase class V" evidence="2">
    <location>
        <begin position="55"/>
        <end position="349"/>
    </location>
</feature>
<dbReference type="PANTHER" id="PTHR43586">
    <property type="entry name" value="CYSTEINE DESULFURASE"/>
    <property type="match status" value="1"/>
</dbReference>
<dbReference type="GO" id="GO:0008483">
    <property type="term" value="F:transaminase activity"/>
    <property type="evidence" value="ECO:0007669"/>
    <property type="project" value="UniProtKB-KW"/>
</dbReference>
<sequence length="385" mass="42111">MALDLQAIRREFPLLQDKTYLNNCSYGVLSHRVEAAFNEYLNSRKEWGAQWEHWVERQESLRAVVGRLLDSPAEDVSLSTSLSQSVNSLASSLDWTGDRDTVVVTDFDFPTSSQIWLAQSRRQARVVRARADDSGVHIPLEHFDELIDDRTLIVSVPYVCYRNGVKTDIGPIIEMAHDRGALVFVDAYQAVGSFPISAADTGADFLAGGCLKYLLGTAGLAYMYVRGSLQAPQVPTMTGWFAQENPAAMDIYHNAPASTARRFESGTPNVSALYACAAGIELLLETGLEAVGEQVGHLTGLIAQGAAERGWKLVTPADPARHGALMALASTDAPALVRAMSEENIVVSDRDGNLRVSPHYYNNDDDIQRLFAALDRNANLLRPAD</sequence>
<dbReference type="Gene3D" id="3.40.640.10">
    <property type="entry name" value="Type I PLP-dependent aspartate aminotransferase-like (Major domain)"/>
    <property type="match status" value="1"/>
</dbReference>
<reference evidence="3 4" key="1">
    <citation type="submission" date="2024-02" db="EMBL/GenBank/DDBJ databases">
        <title>A novel Wenzhouxiangellaceae bacterium, isolated from coastal sediments.</title>
        <authorList>
            <person name="Du Z.-J."/>
            <person name="Ye Y.-Q."/>
            <person name="Zhang X.-Y."/>
        </authorList>
    </citation>
    <scope>NUCLEOTIDE SEQUENCE [LARGE SCALE GENOMIC DNA]</scope>
    <source>
        <strain evidence="3 4">CH-27</strain>
    </source>
</reference>
<organism evidence="3 4">
    <name type="scientific">Elongatibacter sediminis</name>
    <dbReference type="NCBI Taxonomy" id="3119006"/>
    <lineage>
        <taxon>Bacteria</taxon>
        <taxon>Pseudomonadati</taxon>
        <taxon>Pseudomonadota</taxon>
        <taxon>Gammaproteobacteria</taxon>
        <taxon>Chromatiales</taxon>
        <taxon>Wenzhouxiangellaceae</taxon>
        <taxon>Elongatibacter</taxon>
    </lineage>
</organism>
<keyword evidence="3" id="KW-0032">Aminotransferase</keyword>
<evidence type="ECO:0000313" key="3">
    <source>
        <dbReference type="EMBL" id="MEJ8568012.1"/>
    </source>
</evidence>
<gene>
    <name evidence="3" type="ORF">V3330_10280</name>
</gene>
<accession>A0AAW9RD45</accession>
<dbReference type="SUPFAM" id="SSF53383">
    <property type="entry name" value="PLP-dependent transferases"/>
    <property type="match status" value="1"/>
</dbReference>